<dbReference type="AlphaFoldDB" id="A0AAE1VGJ8"/>
<dbReference type="PANTHER" id="PTHR22763">
    <property type="entry name" value="RING ZINC FINGER PROTEIN"/>
    <property type="match status" value="1"/>
</dbReference>
<keyword evidence="3" id="KW-0862">Zinc</keyword>
<sequence>MAQVVCNSASTVAEQVSTFVSSQLNDPQNTGCKVVPIVIWFTIFYVQHGEDINAARARARAHVNTNLTFRQLPPIVPPPNPTTRGTNPSYLHALYRWTLKHGDPIPPVCSICMDEPSIGENTILPCWHSFHLHCIIKWLEINNRRPICRCPLPKDIF</sequence>
<dbReference type="PROSITE" id="PS50089">
    <property type="entry name" value="ZF_RING_2"/>
    <property type="match status" value="1"/>
</dbReference>
<gene>
    <name evidence="6" type="ORF">RND71_011989</name>
</gene>
<dbReference type="SUPFAM" id="SSF57850">
    <property type="entry name" value="RING/U-box"/>
    <property type="match status" value="1"/>
</dbReference>
<organism evidence="6 7">
    <name type="scientific">Anisodus tanguticus</name>
    <dbReference type="NCBI Taxonomy" id="243964"/>
    <lineage>
        <taxon>Eukaryota</taxon>
        <taxon>Viridiplantae</taxon>
        <taxon>Streptophyta</taxon>
        <taxon>Embryophyta</taxon>
        <taxon>Tracheophyta</taxon>
        <taxon>Spermatophyta</taxon>
        <taxon>Magnoliopsida</taxon>
        <taxon>eudicotyledons</taxon>
        <taxon>Gunneridae</taxon>
        <taxon>Pentapetalae</taxon>
        <taxon>asterids</taxon>
        <taxon>lamiids</taxon>
        <taxon>Solanales</taxon>
        <taxon>Solanaceae</taxon>
        <taxon>Solanoideae</taxon>
        <taxon>Hyoscyameae</taxon>
        <taxon>Anisodus</taxon>
    </lineage>
</organism>
<proteinExistence type="predicted"/>
<accession>A0AAE1VGJ8</accession>
<dbReference type="InterPro" id="IPR013083">
    <property type="entry name" value="Znf_RING/FYVE/PHD"/>
</dbReference>
<dbReference type="Pfam" id="PF13923">
    <property type="entry name" value="zf-C3HC4_2"/>
    <property type="match status" value="1"/>
</dbReference>
<comment type="caution">
    <text evidence="6">The sequence shown here is derived from an EMBL/GenBank/DDBJ whole genome shotgun (WGS) entry which is preliminary data.</text>
</comment>
<feature type="domain" description="RING-type" evidence="5">
    <location>
        <begin position="109"/>
        <end position="154"/>
    </location>
</feature>
<protein>
    <recommendedName>
        <fullName evidence="5">RING-type domain-containing protein</fullName>
    </recommendedName>
</protein>
<dbReference type="EMBL" id="JAVYJV010000006">
    <property type="protein sequence ID" value="KAK4368197.1"/>
    <property type="molecule type" value="Genomic_DNA"/>
</dbReference>
<keyword evidence="1" id="KW-0479">Metal-binding</keyword>
<evidence type="ECO:0000256" key="1">
    <source>
        <dbReference type="ARBA" id="ARBA00022723"/>
    </source>
</evidence>
<evidence type="ECO:0000256" key="2">
    <source>
        <dbReference type="ARBA" id="ARBA00022771"/>
    </source>
</evidence>
<keyword evidence="2 4" id="KW-0863">Zinc-finger</keyword>
<evidence type="ECO:0000256" key="4">
    <source>
        <dbReference type="PROSITE-ProRule" id="PRU00175"/>
    </source>
</evidence>
<keyword evidence="7" id="KW-1185">Reference proteome</keyword>
<evidence type="ECO:0000313" key="6">
    <source>
        <dbReference type="EMBL" id="KAK4368197.1"/>
    </source>
</evidence>
<evidence type="ECO:0000256" key="3">
    <source>
        <dbReference type="ARBA" id="ARBA00022833"/>
    </source>
</evidence>
<dbReference type="GO" id="GO:0012505">
    <property type="term" value="C:endomembrane system"/>
    <property type="evidence" value="ECO:0007669"/>
    <property type="project" value="TreeGrafter"/>
</dbReference>
<reference evidence="6" key="1">
    <citation type="submission" date="2023-12" db="EMBL/GenBank/DDBJ databases">
        <title>Genome assembly of Anisodus tanguticus.</title>
        <authorList>
            <person name="Wang Y.-J."/>
        </authorList>
    </citation>
    <scope>NUCLEOTIDE SEQUENCE</scope>
    <source>
        <strain evidence="6">KB-2021</strain>
        <tissue evidence="6">Leaf</tissue>
    </source>
</reference>
<evidence type="ECO:0000259" key="5">
    <source>
        <dbReference type="PROSITE" id="PS50089"/>
    </source>
</evidence>
<evidence type="ECO:0000313" key="7">
    <source>
        <dbReference type="Proteomes" id="UP001291623"/>
    </source>
</evidence>
<dbReference type="Proteomes" id="UP001291623">
    <property type="component" value="Unassembled WGS sequence"/>
</dbReference>
<dbReference type="GO" id="GO:0061630">
    <property type="term" value="F:ubiquitin protein ligase activity"/>
    <property type="evidence" value="ECO:0007669"/>
    <property type="project" value="TreeGrafter"/>
</dbReference>
<dbReference type="GO" id="GO:0008270">
    <property type="term" value="F:zinc ion binding"/>
    <property type="evidence" value="ECO:0007669"/>
    <property type="project" value="UniProtKB-KW"/>
</dbReference>
<dbReference type="Gene3D" id="3.30.40.10">
    <property type="entry name" value="Zinc/RING finger domain, C3HC4 (zinc finger)"/>
    <property type="match status" value="1"/>
</dbReference>
<dbReference type="PANTHER" id="PTHR22763:SF162">
    <property type="entry name" value="TRANSMEMBRANE E3 UBIQUITIN-PROTEIN LIGASE 1"/>
    <property type="match status" value="1"/>
</dbReference>
<name>A0AAE1VGJ8_9SOLA</name>
<dbReference type="GO" id="GO:0043161">
    <property type="term" value="P:proteasome-mediated ubiquitin-dependent protein catabolic process"/>
    <property type="evidence" value="ECO:0007669"/>
    <property type="project" value="TreeGrafter"/>
</dbReference>
<dbReference type="InterPro" id="IPR001841">
    <property type="entry name" value="Znf_RING"/>
</dbReference>
<dbReference type="InterPro" id="IPR050731">
    <property type="entry name" value="HRD1_E3_ubiq-ligases"/>
</dbReference>